<keyword evidence="3" id="KW-0614">Plasmid</keyword>
<dbReference type="GO" id="GO:0030288">
    <property type="term" value="C:outer membrane-bounded periplasmic space"/>
    <property type="evidence" value="ECO:0007669"/>
    <property type="project" value="TreeGrafter"/>
</dbReference>
<evidence type="ECO:0000256" key="2">
    <source>
        <dbReference type="SAM" id="SignalP"/>
    </source>
</evidence>
<dbReference type="EMBL" id="HG938356">
    <property type="protein sequence ID" value="CDN58173.1"/>
    <property type="molecule type" value="Genomic_DNA"/>
</dbReference>
<keyword evidence="1 2" id="KW-0732">Signal</keyword>
<evidence type="ECO:0000256" key="1">
    <source>
        <dbReference type="ARBA" id="ARBA00022729"/>
    </source>
</evidence>
<dbReference type="PANTHER" id="PTHR30006:SF25">
    <property type="entry name" value="PHOSPHOGLYCERATE TRANSPORT REGULATORY PROTEIN PGTC"/>
    <property type="match status" value="1"/>
</dbReference>
<dbReference type="SUPFAM" id="SSF53850">
    <property type="entry name" value="Periplasmic binding protein-like II"/>
    <property type="match status" value="1"/>
</dbReference>
<dbReference type="RefSeq" id="WP_080719384.1">
    <property type="nucleotide sequence ID" value="NZ_HG938356.1"/>
</dbReference>
<dbReference type="eggNOG" id="COG1840">
    <property type="taxonomic scope" value="Bacteria"/>
</dbReference>
<dbReference type="Pfam" id="PF13531">
    <property type="entry name" value="SBP_bac_11"/>
    <property type="match status" value="1"/>
</dbReference>
<feature type="chain" id="PRO_5001656749" evidence="2">
    <location>
        <begin position="29"/>
        <end position="375"/>
    </location>
</feature>
<dbReference type="KEGG" id="ngl:RG1141_PA13410"/>
<sequence length="375" mass="41317">MKTWRKHRTPGVAGWALAALLPAGIAAAQDDRFNLDTLIEAARKEQPITVYAVTGKIVETAKAFSEKYGVKATGKKVNEATQIELMIREHQAGNVVGDISVATDVASAMGQLLPEGIATSWTPPDIAADIPEKYRNPLVVVSDPHVWTYNTQRYAKCPIDNVWQLTEPEWKSKVAMLDLFDKPLYADWFNQMEKHHDGDMARAYELRYGKKLDTGKESATATWVKAFAKNGPLLSDSATVANAAGAPNQPNPFFVITSTAKYRDNITSGLKLGMCTDIKPFAGFLYPGFGLIAAKTKSPNAAKLFIRYLMTEEGVAPQTVDGKLSGNSKISLSADEPSGVSAYLGRLMTFESTTSDDDLDRRESWQDLWRVNYRK</sequence>
<dbReference type="PATRIC" id="fig|1028801.3.peg.5963"/>
<dbReference type="PANTHER" id="PTHR30006">
    <property type="entry name" value="THIAMINE-BINDING PERIPLASMIC PROTEIN-RELATED"/>
    <property type="match status" value="1"/>
</dbReference>
<proteinExistence type="predicted"/>
<accession>A0A068TIH5</accession>
<feature type="signal peptide" evidence="2">
    <location>
        <begin position="1"/>
        <end position="28"/>
    </location>
</feature>
<evidence type="ECO:0000313" key="3">
    <source>
        <dbReference type="EMBL" id="CDN58173.1"/>
    </source>
</evidence>
<dbReference type="Gene3D" id="3.40.190.10">
    <property type="entry name" value="Periplasmic binding protein-like II"/>
    <property type="match status" value="2"/>
</dbReference>
<protein>
    <submittedName>
        <fullName evidence="3">ABC transporter periplasmic solute-binding protein</fullName>
    </submittedName>
</protein>
<name>A0A068TIH5_NEOGA</name>
<dbReference type="AlphaFoldDB" id="A0A068TIH5"/>
<organism evidence="3 4">
    <name type="scientific">Neorhizobium galegae bv. officinalis bv. officinalis str. HAMBI 1141</name>
    <dbReference type="NCBI Taxonomy" id="1028801"/>
    <lineage>
        <taxon>Bacteria</taxon>
        <taxon>Pseudomonadati</taxon>
        <taxon>Pseudomonadota</taxon>
        <taxon>Alphaproteobacteria</taxon>
        <taxon>Hyphomicrobiales</taxon>
        <taxon>Rhizobiaceae</taxon>
        <taxon>Rhizobium/Agrobacterium group</taxon>
        <taxon>Neorhizobium</taxon>
    </lineage>
</organism>
<gene>
    <name evidence="3" type="ORF">RG1141_PA13410</name>
</gene>
<dbReference type="Proteomes" id="UP000028186">
    <property type="component" value="Plasmid pHAMBI1141a"/>
</dbReference>
<geneLocation type="plasmid" evidence="4">
    <name>II</name>
</geneLocation>
<evidence type="ECO:0000313" key="4">
    <source>
        <dbReference type="Proteomes" id="UP000028186"/>
    </source>
</evidence>
<reference evidence="4" key="1">
    <citation type="journal article" date="2014" name="BMC Genomics">
        <title>Genome sequencing of two Neorhizobium galegae strains reveals a noeT gene responsible for the unusual acetylation of the nodulation factors.</title>
        <authorList>
            <person name="Osterman J."/>
            <person name="Marsh J."/>
            <person name="Laine P.K."/>
            <person name="Zeng Z."/>
            <person name="Alatalo E."/>
            <person name="Sullivan J.T."/>
            <person name="Young J.P."/>
            <person name="Thomas-Oates J."/>
            <person name="Paulin L."/>
            <person name="Lindstrom K."/>
        </authorList>
    </citation>
    <scope>NUCLEOTIDE SEQUENCE [LARGE SCALE GENOMIC DNA]</scope>
    <source>
        <strain evidence="4">HAMBI 1141</strain>
        <plasmid evidence="4">II</plasmid>
    </source>
</reference>
<dbReference type="HOGENOM" id="CLU_054563_0_0_5"/>